<evidence type="ECO:0008006" key="4">
    <source>
        <dbReference type="Google" id="ProtNLM"/>
    </source>
</evidence>
<dbReference type="AlphaFoldDB" id="A0A1X0QCW2"/>
<organism evidence="2 3">
    <name type="scientific">Hepatospora eriocheir</name>
    <dbReference type="NCBI Taxonomy" id="1081669"/>
    <lineage>
        <taxon>Eukaryota</taxon>
        <taxon>Fungi</taxon>
        <taxon>Fungi incertae sedis</taxon>
        <taxon>Microsporidia</taxon>
        <taxon>Hepatosporidae</taxon>
        <taxon>Hepatospora</taxon>
    </lineage>
</organism>
<dbReference type="VEuPathDB" id="MicrosporidiaDB:A0H76_2828"/>
<protein>
    <recommendedName>
        <fullName evidence="4">Kinetochore protein SPC25</fullName>
    </recommendedName>
</protein>
<reference evidence="2 3" key="1">
    <citation type="journal article" date="2017" name="Environ. Microbiol.">
        <title>Decay of the glycolytic pathway and adaptation to intranuclear parasitism within Enterocytozoonidae microsporidia.</title>
        <authorList>
            <person name="Wiredu Boakye D."/>
            <person name="Jaroenlak P."/>
            <person name="Prachumwat A."/>
            <person name="Williams T.A."/>
            <person name="Bateman K.S."/>
            <person name="Itsathitphaisarn O."/>
            <person name="Sritunyalucksana K."/>
            <person name="Paszkiewicz K.H."/>
            <person name="Moore K.A."/>
            <person name="Stentiford G.D."/>
            <person name="Williams B.A."/>
        </authorList>
    </citation>
    <scope>NUCLEOTIDE SEQUENCE [LARGE SCALE GENOMIC DNA]</scope>
    <source>
        <strain evidence="2 3">GB1</strain>
    </source>
</reference>
<dbReference type="Gene3D" id="3.30.457.50">
    <property type="entry name" value="Chromosome segregation protein Spc25"/>
    <property type="match status" value="1"/>
</dbReference>
<feature type="coiled-coil region" evidence="1">
    <location>
        <begin position="62"/>
        <end position="135"/>
    </location>
</feature>
<comment type="caution">
    <text evidence="2">The sequence shown here is derived from an EMBL/GenBank/DDBJ whole genome shotgun (WGS) entry which is preliminary data.</text>
</comment>
<evidence type="ECO:0000313" key="2">
    <source>
        <dbReference type="EMBL" id="ORD97504.1"/>
    </source>
</evidence>
<sequence length="227" mass="26885">MIKRSDINSVAINEIVHKVKIKINESVEELRNSCIELNLLNVKNHKTFNDEEIRLRKSIERNKIEINNLEKLKLDIDKDKEEVEILLKESENENISLKNQHKEVQFTGNLLNERFNELEEAKKSIENKLNCVSNNFNESLHYQKVLADKYKKYLGLTIYKIKENTLKFSFQHLKMPCYIIMSFVNDPLIIESEPKVDLNYLNNVFVTEKKIVKFLKLVRSEFIKSLK</sequence>
<dbReference type="EMBL" id="LVKB01000020">
    <property type="protein sequence ID" value="ORD97504.1"/>
    <property type="molecule type" value="Genomic_DNA"/>
</dbReference>
<evidence type="ECO:0000256" key="1">
    <source>
        <dbReference type="SAM" id="Coils"/>
    </source>
</evidence>
<dbReference type="VEuPathDB" id="MicrosporidiaDB:HERIO_632"/>
<keyword evidence="3" id="KW-1185">Reference proteome</keyword>
<dbReference type="Proteomes" id="UP000192356">
    <property type="component" value="Unassembled WGS sequence"/>
</dbReference>
<keyword evidence="1" id="KW-0175">Coiled coil</keyword>
<proteinExistence type="predicted"/>
<name>A0A1X0QCW2_9MICR</name>
<accession>A0A1X0QCW2</accession>
<dbReference type="OrthoDB" id="2188707at2759"/>
<gene>
    <name evidence="2" type="ORF">HERIO_632</name>
</gene>
<evidence type="ECO:0000313" key="3">
    <source>
        <dbReference type="Proteomes" id="UP000192356"/>
    </source>
</evidence>